<comment type="caution">
    <text evidence="1">The sequence shown here is derived from an EMBL/GenBank/DDBJ whole genome shotgun (WGS) entry which is preliminary data.</text>
</comment>
<dbReference type="Proteomes" id="UP000295345">
    <property type="component" value="Unassembled WGS sequence"/>
</dbReference>
<name>A0A4R4TR45_9ACTN</name>
<dbReference type="EMBL" id="SMKI01000049">
    <property type="protein sequence ID" value="TDC77653.1"/>
    <property type="molecule type" value="Genomic_DNA"/>
</dbReference>
<keyword evidence="2" id="KW-1185">Reference proteome</keyword>
<dbReference type="RefSeq" id="WP_132816979.1">
    <property type="nucleotide sequence ID" value="NZ_SMKI01000049.1"/>
</dbReference>
<gene>
    <name evidence="1" type="ORF">E1283_06790</name>
</gene>
<dbReference type="OrthoDB" id="4321441at2"/>
<organism evidence="1 2">
    <name type="scientific">Streptomyces hainanensis</name>
    <dbReference type="NCBI Taxonomy" id="402648"/>
    <lineage>
        <taxon>Bacteria</taxon>
        <taxon>Bacillati</taxon>
        <taxon>Actinomycetota</taxon>
        <taxon>Actinomycetes</taxon>
        <taxon>Kitasatosporales</taxon>
        <taxon>Streptomycetaceae</taxon>
        <taxon>Streptomyces</taxon>
    </lineage>
</organism>
<sequence>MSSRRTRRSMRDLDDRLGLAAVPTGTGDDLAAEIAASRRMIEDEIADALWQRALQRDAYAQRVIGTTGVRPALVSPGPPTAPAAMQDQATSDLAELCRLVVQTSHAAADLAGLVDGGAGGEGALVFACLLHLADRPEGAQFWWKFSAGTGKSTAALCLYFAHLQRGELRDAEHWAHEAVGLEVLEHHAVPPAGPRGRHVPQRAFYLWEDPDLYDRGYTTVESMLLRIVTSSWATSAGTAGADPADELTEAVDHLAVDHDPYFGDIPRPDTTLAARVREYLAS</sequence>
<evidence type="ECO:0000313" key="1">
    <source>
        <dbReference type="EMBL" id="TDC77653.1"/>
    </source>
</evidence>
<dbReference type="AlphaFoldDB" id="A0A4R4TR45"/>
<proteinExistence type="predicted"/>
<reference evidence="1 2" key="1">
    <citation type="submission" date="2019-03" db="EMBL/GenBank/DDBJ databases">
        <title>Draft genome sequences of novel Actinobacteria.</title>
        <authorList>
            <person name="Sahin N."/>
            <person name="Ay H."/>
            <person name="Saygin H."/>
        </authorList>
    </citation>
    <scope>NUCLEOTIDE SEQUENCE [LARGE SCALE GENOMIC DNA]</scope>
    <source>
        <strain evidence="1 2">DSM 41900</strain>
    </source>
</reference>
<accession>A0A4R4TR45</accession>
<protein>
    <submittedName>
        <fullName evidence="1">Uncharacterized protein</fullName>
    </submittedName>
</protein>
<evidence type="ECO:0000313" key="2">
    <source>
        <dbReference type="Proteomes" id="UP000295345"/>
    </source>
</evidence>